<reference evidence="1" key="1">
    <citation type="submission" date="2020-10" db="EMBL/GenBank/DDBJ databases">
        <authorList>
            <person name="Castelo-Branco R."/>
            <person name="Eusebio N."/>
            <person name="Adriana R."/>
            <person name="Vieira A."/>
            <person name="Brugerolle De Fraissinette N."/>
            <person name="Rezende De Castro R."/>
            <person name="Schneider M.P."/>
            <person name="Vasconcelos V."/>
            <person name="Leao P.N."/>
        </authorList>
    </citation>
    <scope>NUCLEOTIDE SEQUENCE</scope>
    <source>
        <strain evidence="1">LEGE 07310</strain>
    </source>
</reference>
<gene>
    <name evidence="1" type="ORF">IQ241_01410</name>
</gene>
<organism evidence="1 2">
    <name type="scientific">Vasconcelosia minhoensis LEGE 07310</name>
    <dbReference type="NCBI Taxonomy" id="915328"/>
    <lineage>
        <taxon>Bacteria</taxon>
        <taxon>Bacillati</taxon>
        <taxon>Cyanobacteriota</taxon>
        <taxon>Cyanophyceae</taxon>
        <taxon>Nodosilineales</taxon>
        <taxon>Cymatolegaceae</taxon>
        <taxon>Vasconcelosia</taxon>
        <taxon>Vasconcelosia minhoensis</taxon>
    </lineage>
</organism>
<name>A0A8J7DK54_9CYAN</name>
<sequence length="267" mass="29900">MPSPFPGMDPYLEHPDFWPEVHHWLITLIAETLVPQVRPKYRVAIEKRIYEINSLGQGGNGNSLLVGIPDVSIHQRAGQPEVATLAADKDSTSQPQTVTLPRSEPVKQAYLEIRDLQTGQVVTAIEILSPVNKRPGEGRTTYIQKRQQVLASLTHLVEIDLLRAWPPMPVLDAAAASDYRVLISNSERRPKADWYAIDLQEPLPTLPIPLLGQNESATLNLQALFDAVYHRSGFDYVVDYSREPSPPLAKPEHEWATALLINKSLRD</sequence>
<dbReference type="RefSeq" id="WP_193904630.1">
    <property type="nucleotide sequence ID" value="NZ_JADEXG010000002.1"/>
</dbReference>
<accession>A0A8J7DK54</accession>
<dbReference type="Proteomes" id="UP000636505">
    <property type="component" value="Unassembled WGS sequence"/>
</dbReference>
<evidence type="ECO:0000313" key="1">
    <source>
        <dbReference type="EMBL" id="MBE9075966.1"/>
    </source>
</evidence>
<evidence type="ECO:0000313" key="2">
    <source>
        <dbReference type="Proteomes" id="UP000636505"/>
    </source>
</evidence>
<comment type="caution">
    <text evidence="1">The sequence shown here is derived from an EMBL/GenBank/DDBJ whole genome shotgun (WGS) entry which is preliminary data.</text>
</comment>
<dbReference type="Pfam" id="PF13267">
    <property type="entry name" value="DUF4058"/>
    <property type="match status" value="1"/>
</dbReference>
<proteinExistence type="predicted"/>
<dbReference type="InterPro" id="IPR025132">
    <property type="entry name" value="DUF4058"/>
</dbReference>
<dbReference type="AlphaFoldDB" id="A0A8J7DK54"/>
<keyword evidence="2" id="KW-1185">Reference proteome</keyword>
<protein>
    <submittedName>
        <fullName evidence="1">DUF4058 family protein</fullName>
    </submittedName>
</protein>
<dbReference type="EMBL" id="JADEXG010000002">
    <property type="protein sequence ID" value="MBE9075966.1"/>
    <property type="molecule type" value="Genomic_DNA"/>
</dbReference>